<dbReference type="AlphaFoldDB" id="A0A8K0ICV0"/>
<dbReference type="PANTHER" id="PTHR36000:SF2">
    <property type="entry name" value="DEFECTIVE 1273 PROTEIN, PUTATIVE-RELATED"/>
    <property type="match status" value="1"/>
</dbReference>
<evidence type="ECO:0000313" key="3">
    <source>
        <dbReference type="EMBL" id="KAG1347939.1"/>
    </source>
</evidence>
<keyword evidence="4" id="KW-1185">Reference proteome</keyword>
<organism evidence="3 4">
    <name type="scientific">Cocos nucifera</name>
    <name type="common">Coconut palm</name>
    <dbReference type="NCBI Taxonomy" id="13894"/>
    <lineage>
        <taxon>Eukaryota</taxon>
        <taxon>Viridiplantae</taxon>
        <taxon>Streptophyta</taxon>
        <taxon>Embryophyta</taxon>
        <taxon>Tracheophyta</taxon>
        <taxon>Spermatophyta</taxon>
        <taxon>Magnoliopsida</taxon>
        <taxon>Liliopsida</taxon>
        <taxon>Arecaceae</taxon>
        <taxon>Arecoideae</taxon>
        <taxon>Cocoseae</taxon>
        <taxon>Attaleinae</taxon>
        <taxon>Cocos</taxon>
    </lineage>
</organism>
<evidence type="ECO:0000256" key="2">
    <source>
        <dbReference type="SAM" id="Phobius"/>
    </source>
</evidence>
<keyword evidence="2" id="KW-1133">Transmembrane helix</keyword>
<dbReference type="EMBL" id="CM017877">
    <property type="protein sequence ID" value="KAG1347939.1"/>
    <property type="molecule type" value="Genomic_DNA"/>
</dbReference>
<feature type="transmembrane region" description="Helical" evidence="2">
    <location>
        <begin position="183"/>
        <end position="199"/>
    </location>
</feature>
<protein>
    <recommendedName>
        <fullName evidence="5">Embryo defective 1273</fullName>
    </recommendedName>
</protein>
<evidence type="ECO:0000313" key="4">
    <source>
        <dbReference type="Proteomes" id="UP000797356"/>
    </source>
</evidence>
<keyword evidence="2" id="KW-0472">Membrane</keyword>
<feature type="region of interest" description="Disordered" evidence="1">
    <location>
        <begin position="1"/>
        <end position="26"/>
    </location>
</feature>
<dbReference type="Proteomes" id="UP000797356">
    <property type="component" value="Chromosome 6"/>
</dbReference>
<comment type="caution">
    <text evidence="3">The sequence shown here is derived from an EMBL/GenBank/DDBJ whole genome shotgun (WGS) entry which is preliminary data.</text>
</comment>
<name>A0A8K0ICV0_COCNU</name>
<accession>A0A8K0ICV0</accession>
<dbReference type="OrthoDB" id="1934999at2759"/>
<keyword evidence="2" id="KW-0812">Transmembrane</keyword>
<feature type="transmembrane region" description="Helical" evidence="2">
    <location>
        <begin position="151"/>
        <end position="171"/>
    </location>
</feature>
<gene>
    <name evidence="3" type="ORF">COCNU_06G017680</name>
</gene>
<proteinExistence type="predicted"/>
<reference evidence="3" key="2">
    <citation type="submission" date="2019-07" db="EMBL/GenBank/DDBJ databases">
        <authorList>
            <person name="Yang Y."/>
            <person name="Bocs S."/>
            <person name="Baudouin L."/>
        </authorList>
    </citation>
    <scope>NUCLEOTIDE SEQUENCE</scope>
    <source>
        <tissue evidence="3">Spear leaf of Hainan Tall coconut</tissue>
    </source>
</reference>
<dbReference type="PANTHER" id="PTHR36000">
    <property type="entry name" value="DEFECTIVE 1273 PROTEIN, PUTATIVE-RELATED"/>
    <property type="match status" value="1"/>
</dbReference>
<reference evidence="3" key="1">
    <citation type="journal article" date="2017" name="Gigascience">
        <title>The genome draft of coconut (Cocos nucifera).</title>
        <authorList>
            <person name="Xiao Y."/>
            <person name="Xu P."/>
            <person name="Fan H."/>
            <person name="Baudouin L."/>
            <person name="Xia W."/>
            <person name="Bocs S."/>
            <person name="Xu J."/>
            <person name="Li Q."/>
            <person name="Guo A."/>
            <person name="Zhou L."/>
            <person name="Li J."/>
            <person name="Wu Y."/>
            <person name="Ma Z."/>
            <person name="Armero A."/>
            <person name="Issali A.E."/>
            <person name="Liu N."/>
            <person name="Peng M."/>
            <person name="Yang Y."/>
        </authorList>
    </citation>
    <scope>NUCLEOTIDE SEQUENCE</scope>
    <source>
        <tissue evidence="3">Spear leaf of Hainan Tall coconut</tissue>
    </source>
</reference>
<evidence type="ECO:0008006" key="5">
    <source>
        <dbReference type="Google" id="ProtNLM"/>
    </source>
</evidence>
<feature type="compositionally biased region" description="Low complexity" evidence="1">
    <location>
        <begin position="1"/>
        <end position="23"/>
    </location>
</feature>
<evidence type="ECO:0000256" key="1">
    <source>
        <dbReference type="SAM" id="MobiDB-lite"/>
    </source>
</evidence>
<sequence length="245" mass="27382">MSSLSPPFRFPSPTTRPSSSGTPSPRPYPVLLLQRSTVPWPVSFQSPRTTSNWFSRSSSSSRVLVPLALGSTSGNSDGRRKLYMDAIIGARKLFDAFPQPVKSFPWSRALVIFQNLIFELARAVAKYLCIPLLAVTSLSEMSYCAHERKMGLIPIPFIVGLVLAGVLNDAAIELSPGLKERAFPWHLLLIAICFTLLKLPGPYYPYWGRLLIPHFASGGLWRTVWLALMWYRRPHVEPEGASRNL</sequence>